<evidence type="ECO:0000256" key="5">
    <source>
        <dbReference type="ARBA" id="ARBA00022598"/>
    </source>
</evidence>
<dbReference type="InterPro" id="IPR013839">
    <property type="entry name" value="DNAligase_adenylation"/>
</dbReference>
<dbReference type="FunFam" id="2.40.50.140:FF:000012">
    <property type="entry name" value="DNA ligase"/>
    <property type="match status" value="1"/>
</dbReference>
<dbReference type="PANTHER" id="PTHR23389:SF9">
    <property type="entry name" value="DNA LIGASE"/>
    <property type="match status" value="1"/>
</dbReference>
<evidence type="ECO:0000256" key="4">
    <source>
        <dbReference type="ARBA" id="ARBA00013308"/>
    </source>
</evidence>
<dbReference type="Proteomes" id="UP000033651">
    <property type="component" value="Unassembled WGS sequence"/>
</dbReference>
<dbReference type="InterPro" id="IPR001357">
    <property type="entry name" value="BRCT_dom"/>
</dbReference>
<comment type="similarity">
    <text evidence="14">Belongs to the NAD-dependent DNA ligase family. LigA subfamily.</text>
</comment>
<dbReference type="Gene3D" id="3.40.50.10190">
    <property type="entry name" value="BRCT domain"/>
    <property type="match status" value="1"/>
</dbReference>
<dbReference type="PIRSF" id="PIRSF001604">
    <property type="entry name" value="LigA"/>
    <property type="match status" value="1"/>
</dbReference>
<dbReference type="SUPFAM" id="SSF52113">
    <property type="entry name" value="BRCT domain"/>
    <property type="match status" value="1"/>
</dbReference>
<feature type="domain" description="BRCT" evidence="15">
    <location>
        <begin position="493"/>
        <end position="576"/>
    </location>
</feature>
<evidence type="ECO:0000256" key="3">
    <source>
        <dbReference type="ARBA" id="ARBA00012722"/>
    </source>
</evidence>
<dbReference type="PATRIC" id="fig|345309.4.peg.281"/>
<feature type="non-terminal residue" evidence="16">
    <location>
        <position position="1"/>
    </location>
</feature>
<keyword evidence="7" id="KW-0479">Metal-binding</keyword>
<dbReference type="NCBIfam" id="NF005932">
    <property type="entry name" value="PRK07956.1"/>
    <property type="match status" value="1"/>
</dbReference>
<dbReference type="InterPro" id="IPR012340">
    <property type="entry name" value="NA-bd_OB-fold"/>
</dbReference>
<keyword evidence="6" id="KW-0235">DNA replication</keyword>
<gene>
    <name evidence="16" type="ORF">VI08_20385</name>
</gene>
<dbReference type="EC" id="6.5.1.2" evidence="3"/>
<dbReference type="GO" id="GO:0006260">
    <property type="term" value="P:DNA replication"/>
    <property type="evidence" value="ECO:0007669"/>
    <property type="project" value="UniProtKB-KW"/>
</dbReference>
<dbReference type="RefSeq" id="WP_045831481.1">
    <property type="nucleotide sequence ID" value="NZ_JZRB01000107.1"/>
</dbReference>
<evidence type="ECO:0000256" key="9">
    <source>
        <dbReference type="ARBA" id="ARBA00022833"/>
    </source>
</evidence>
<dbReference type="Gene3D" id="2.40.50.140">
    <property type="entry name" value="Nucleic acid-binding proteins"/>
    <property type="match status" value="1"/>
</dbReference>
<evidence type="ECO:0000256" key="11">
    <source>
        <dbReference type="ARBA" id="ARBA00023027"/>
    </source>
</evidence>
<dbReference type="GO" id="GO:0046872">
    <property type="term" value="F:metal ion binding"/>
    <property type="evidence" value="ECO:0007669"/>
    <property type="project" value="UniProtKB-KW"/>
</dbReference>
<name>A0A0F3K0C5_9GAMM</name>
<comment type="function">
    <text evidence="2">DNA ligase that catalyzes the formation of phosphodiester linkages between 5'-phosphoryl and 3'-hydroxyl groups in double-stranded DNA using NAD as a coenzyme and as the energy source for the reaction. It is essential for DNA replication and repair of damaged DNA.</text>
</comment>
<keyword evidence="5 16" id="KW-0436">Ligase</keyword>
<dbReference type="Gene3D" id="1.10.150.20">
    <property type="entry name" value="5' to 3' exonuclease, C-terminal subdomain"/>
    <property type="match status" value="2"/>
</dbReference>
<dbReference type="InterPro" id="IPR001679">
    <property type="entry name" value="DNA_ligase"/>
</dbReference>
<dbReference type="CDD" id="cd17748">
    <property type="entry name" value="BRCT_DNA_ligase_like"/>
    <property type="match status" value="1"/>
</dbReference>
<evidence type="ECO:0000256" key="10">
    <source>
        <dbReference type="ARBA" id="ARBA00022842"/>
    </source>
</evidence>
<dbReference type="SUPFAM" id="SSF50249">
    <property type="entry name" value="Nucleic acid-binding proteins"/>
    <property type="match status" value="1"/>
</dbReference>
<dbReference type="PROSITE" id="PS50172">
    <property type="entry name" value="BRCT"/>
    <property type="match status" value="1"/>
</dbReference>
<organism evidence="16 17">
    <name type="scientific">Luteibacter yeojuensis</name>
    <dbReference type="NCBI Taxonomy" id="345309"/>
    <lineage>
        <taxon>Bacteria</taxon>
        <taxon>Pseudomonadati</taxon>
        <taxon>Pseudomonadota</taxon>
        <taxon>Gammaproteobacteria</taxon>
        <taxon>Lysobacterales</taxon>
        <taxon>Rhodanobacteraceae</taxon>
        <taxon>Luteibacter</taxon>
    </lineage>
</organism>
<proteinExistence type="inferred from homology"/>
<evidence type="ECO:0000259" key="15">
    <source>
        <dbReference type="PROSITE" id="PS50172"/>
    </source>
</evidence>
<dbReference type="Pfam" id="PF00533">
    <property type="entry name" value="BRCT"/>
    <property type="match status" value="1"/>
</dbReference>
<dbReference type="GO" id="GO:0006281">
    <property type="term" value="P:DNA repair"/>
    <property type="evidence" value="ECO:0007669"/>
    <property type="project" value="UniProtKB-KW"/>
</dbReference>
<dbReference type="InterPro" id="IPR004150">
    <property type="entry name" value="NAD_DNA_ligase_OB"/>
</dbReference>
<evidence type="ECO:0000256" key="7">
    <source>
        <dbReference type="ARBA" id="ARBA00022723"/>
    </source>
</evidence>
<evidence type="ECO:0000256" key="14">
    <source>
        <dbReference type="ARBA" id="ARBA00060881"/>
    </source>
</evidence>
<dbReference type="Pfam" id="PF01653">
    <property type="entry name" value="DNA_ligase_aden"/>
    <property type="match status" value="1"/>
</dbReference>
<keyword evidence="9" id="KW-0862">Zinc</keyword>
<dbReference type="Pfam" id="PF03120">
    <property type="entry name" value="OB_DNA_ligase"/>
    <property type="match status" value="1"/>
</dbReference>
<comment type="caution">
    <text evidence="16">The sequence shown here is derived from an EMBL/GenBank/DDBJ whole genome shotgun (WGS) entry which is preliminary data.</text>
</comment>
<accession>A0A0F3K0C5</accession>
<evidence type="ECO:0000256" key="13">
    <source>
        <dbReference type="ARBA" id="ARBA00034005"/>
    </source>
</evidence>
<reference evidence="16 17" key="1">
    <citation type="submission" date="2015-03" db="EMBL/GenBank/DDBJ databases">
        <title>Draft genome sequence of Luteibacter yeojuensis strain SU11.</title>
        <authorList>
            <person name="Sulaiman J."/>
            <person name="Priya K."/>
            <person name="Chan K.-G."/>
        </authorList>
    </citation>
    <scope>NUCLEOTIDE SEQUENCE [LARGE SCALE GENOMIC DNA]</scope>
    <source>
        <strain evidence="16 17">SU11</strain>
    </source>
</reference>
<comment type="catalytic activity">
    <reaction evidence="13">
        <text>NAD(+) + (deoxyribonucleotide)n-3'-hydroxyl + 5'-phospho-(deoxyribonucleotide)m = (deoxyribonucleotide)n+m + AMP + beta-nicotinamide D-nucleotide.</text>
        <dbReference type="EC" id="6.5.1.2"/>
    </reaction>
</comment>
<dbReference type="InterPro" id="IPR010994">
    <property type="entry name" value="RuvA_2-like"/>
</dbReference>
<keyword evidence="17" id="KW-1185">Reference proteome</keyword>
<comment type="cofactor">
    <cofactor evidence="1">
        <name>Mg(2+)</name>
        <dbReference type="ChEBI" id="CHEBI:18420"/>
    </cofactor>
</comment>
<dbReference type="GO" id="GO:0005829">
    <property type="term" value="C:cytosol"/>
    <property type="evidence" value="ECO:0007669"/>
    <property type="project" value="TreeGrafter"/>
</dbReference>
<sequence>LRQLDPAVTAKRPLAFFAYAVGRIDDGDLPDTHSATLRKLREWGFPVSPEVGTAKGFDGLIAYFRKVGAKRDSLPYDIDGVVYKLDDYEGQEEMGFVSRAPRWAIAHKYPAQEQMTTVEAIEIQIGRTGAATPVARLTPVSVGGVTVTNATLHNADQVARLDVRVGDTVIVRRAGDVIPEVARVVDEHRPAGTVPWQMPSACPVCGSEIIREEGAAAYRCSGGLVCAAQRKEALIHFASRRAMDIDGLGDRFVDALVEFDMVKTPADLYGLTVERFIDMKRRADERDGTTPETVKQGKVATKWAENLVDAIEASKHSTLPRFLFGLGIMHIGESTAKTLATWLGSLAMVRRTPAPVLRVLPDIGDEVATSIAAFFGQEGNEAVVDALLAAGIRFADESAPSAKLRDKLGLDVLLDSAKVSKLGPKSTALLGKQYASLEALIVAGEHQWIIAGVPQAAASNLSAYLADPGHAADLARSDWAMRALLDALPARSAAALPLEGHTYVITGTMETLKRDDATERLEALGAKVAGSVSKKTTGVFAGEAAGSKLDKANELGIPVHTEADLIALLGEHGVAP</sequence>
<dbReference type="Gene3D" id="3.30.470.30">
    <property type="entry name" value="DNA ligase/mRNA capping enzyme"/>
    <property type="match status" value="1"/>
</dbReference>
<dbReference type="SMART" id="SM00532">
    <property type="entry name" value="LIGANc"/>
    <property type="match status" value="1"/>
</dbReference>
<evidence type="ECO:0000256" key="8">
    <source>
        <dbReference type="ARBA" id="ARBA00022763"/>
    </source>
</evidence>
<dbReference type="OrthoDB" id="9759736at2"/>
<dbReference type="Pfam" id="PF03119">
    <property type="entry name" value="DNA_ligase_ZBD"/>
    <property type="match status" value="1"/>
</dbReference>
<protein>
    <recommendedName>
        <fullName evidence="4">DNA ligase</fullName>
        <ecNumber evidence="3">6.5.1.2</ecNumber>
    </recommendedName>
</protein>
<dbReference type="SUPFAM" id="SSF47781">
    <property type="entry name" value="RuvA domain 2-like"/>
    <property type="match status" value="1"/>
</dbReference>
<dbReference type="InterPro" id="IPR041663">
    <property type="entry name" value="DisA/LigA_HHH"/>
</dbReference>
<dbReference type="EMBL" id="JZRB01000107">
    <property type="protein sequence ID" value="KJV24648.1"/>
    <property type="molecule type" value="Genomic_DNA"/>
</dbReference>
<dbReference type="SUPFAM" id="SSF56091">
    <property type="entry name" value="DNA ligase/mRNA capping enzyme, catalytic domain"/>
    <property type="match status" value="1"/>
</dbReference>
<evidence type="ECO:0000313" key="16">
    <source>
        <dbReference type="EMBL" id="KJV24648.1"/>
    </source>
</evidence>
<dbReference type="HAMAP" id="MF_01588">
    <property type="entry name" value="DNA_ligase_A"/>
    <property type="match status" value="1"/>
</dbReference>
<keyword evidence="8" id="KW-0227">DNA damage</keyword>
<keyword evidence="12" id="KW-0234">DNA repair</keyword>
<evidence type="ECO:0000256" key="12">
    <source>
        <dbReference type="ARBA" id="ARBA00023204"/>
    </source>
</evidence>
<dbReference type="GO" id="GO:0003911">
    <property type="term" value="F:DNA ligase (NAD+) activity"/>
    <property type="evidence" value="ECO:0007669"/>
    <property type="project" value="UniProtKB-EC"/>
</dbReference>
<dbReference type="Pfam" id="PF12826">
    <property type="entry name" value="HHH_2"/>
    <property type="match status" value="1"/>
</dbReference>
<evidence type="ECO:0000313" key="17">
    <source>
        <dbReference type="Proteomes" id="UP000033651"/>
    </source>
</evidence>
<dbReference type="AlphaFoldDB" id="A0A0F3K0C5"/>
<keyword evidence="11" id="KW-0520">NAD</keyword>
<evidence type="ECO:0000256" key="2">
    <source>
        <dbReference type="ARBA" id="ARBA00004067"/>
    </source>
</evidence>
<dbReference type="InterPro" id="IPR004149">
    <property type="entry name" value="Znf_DNAligase_C4"/>
</dbReference>
<keyword evidence="10" id="KW-0460">Magnesium</keyword>
<dbReference type="InterPro" id="IPR036420">
    <property type="entry name" value="BRCT_dom_sf"/>
</dbReference>
<dbReference type="InterPro" id="IPR013840">
    <property type="entry name" value="DNAligase_N"/>
</dbReference>
<evidence type="ECO:0000256" key="1">
    <source>
        <dbReference type="ARBA" id="ARBA00001946"/>
    </source>
</evidence>
<dbReference type="Gene3D" id="6.20.10.30">
    <property type="match status" value="1"/>
</dbReference>
<evidence type="ECO:0000256" key="6">
    <source>
        <dbReference type="ARBA" id="ARBA00022705"/>
    </source>
</evidence>
<dbReference type="PANTHER" id="PTHR23389">
    <property type="entry name" value="CHROMOSOME TRANSMISSION FIDELITY FACTOR 18"/>
    <property type="match status" value="1"/>
</dbReference>
<dbReference type="SMART" id="SM00292">
    <property type="entry name" value="BRCT"/>
    <property type="match status" value="1"/>
</dbReference>